<dbReference type="EMBL" id="FMYM01000002">
    <property type="protein sequence ID" value="SDB87009.1"/>
    <property type="molecule type" value="Genomic_DNA"/>
</dbReference>
<evidence type="ECO:0000259" key="2">
    <source>
        <dbReference type="PROSITE" id="PS51192"/>
    </source>
</evidence>
<dbReference type="GO" id="GO:0005524">
    <property type="term" value="F:ATP binding"/>
    <property type="evidence" value="ECO:0007669"/>
    <property type="project" value="InterPro"/>
</dbReference>
<dbReference type="InterPro" id="IPR006935">
    <property type="entry name" value="Helicase/UvrB_N"/>
</dbReference>
<dbReference type="InterPro" id="IPR050742">
    <property type="entry name" value="Helicase_Restrict-Modif_Enz"/>
</dbReference>
<dbReference type="InterPro" id="IPR014001">
    <property type="entry name" value="Helicase_ATP-bd"/>
</dbReference>
<evidence type="ECO:0000256" key="1">
    <source>
        <dbReference type="SAM" id="Phobius"/>
    </source>
</evidence>
<keyword evidence="1" id="KW-0812">Transmembrane</keyword>
<dbReference type="GO" id="GO:0003677">
    <property type="term" value="F:DNA binding"/>
    <property type="evidence" value="ECO:0007669"/>
    <property type="project" value="InterPro"/>
</dbReference>
<sequence>MKRFPKGIRFCYPWRMYQQRILDGLQEHLNNNHLHLVAPPGSGKTVLGLEVMLRVNKPTLILAPTLTIKDQWASRFTELFLQSEQQPEWVSTNIKRPAYVTITTYQALHSLYQLQKNRQLAKGEELNGLEEEELHEPEAYEQEIESEAEANNVMRQMKEIGFGTIVLDEAHHLRTAWWQSALTFRKQLHHPTVIALTATPPYDVSSQEWDRYIELCGPIDAEISVPELVREGDLCPHQDYIYLSTPQDEESKALQQFHENVTLFHKKSLEDDRLIKLLENHPWLEEPTEHIESILSSPSYYSSMIIFLKAADHPAWQNALEVLGMEGNEVPDYDTEWAEDLLNGILYKDSLVDHEREEVQSLRKELRRIGAIERRNIYLRSTPNLNRSLVHSTSKLNSIERILEVEREILDSNLRMVILTDYIRRESLPKCVEDRPPLKKLGVAPIFELIRRRYESEIPVAILTGSLVIIPKSAVPLTNKCAEERDLQLHYTDVLFDENYVEVRVKDTNRAMIVAIMTDVFTRGGLSVIIGTAALLGEGWDAPVINSLIMASYVGSFMLSNQMRGRAIRVEKGNEQKTASIWHLACVDPAQFNGGGDISSLKRRFRSLIGLSTEKDTVESGISRMNIESGGYTKEQVQAKNAYTFGQVRNRHLLSKRWNQAISVVEEGMTEELQVPQSRVPKQFVFQRTIRSLFVVGIVTLLAIFYEIINGGVYLIRSKEQLLVAFILGVVLGLIYAGPKLWKAVYLKVRHQTLESQLHDVGKVIYTTLYEMELVKPEPHHHRIKTEDDSLDGRVVCWMRGGTTYEKKTFLNAIQQFLDPIENPRYLLYREGKAFRNVKKVDYYAIPDEIGRRKEFAQLFLKNWEKVIGPAELIYTRNTEGRKALVTARMKAMSAAFIKPSERLSAWR</sequence>
<protein>
    <submittedName>
        <fullName evidence="3">Type III restriction enzyme, res subunit</fullName>
    </submittedName>
</protein>
<keyword evidence="4" id="KW-1185">Reference proteome</keyword>
<dbReference type="Gene3D" id="3.40.50.300">
    <property type="entry name" value="P-loop containing nucleotide triphosphate hydrolases"/>
    <property type="match status" value="2"/>
</dbReference>
<gene>
    <name evidence="3" type="ORF">SAMN05421737_102158</name>
</gene>
<feature type="transmembrane region" description="Helical" evidence="1">
    <location>
        <begin position="692"/>
        <end position="716"/>
    </location>
</feature>
<dbReference type="GO" id="GO:0005829">
    <property type="term" value="C:cytosol"/>
    <property type="evidence" value="ECO:0007669"/>
    <property type="project" value="TreeGrafter"/>
</dbReference>
<dbReference type="Proteomes" id="UP000242662">
    <property type="component" value="Unassembled WGS sequence"/>
</dbReference>
<dbReference type="GO" id="GO:0016787">
    <property type="term" value="F:hydrolase activity"/>
    <property type="evidence" value="ECO:0007669"/>
    <property type="project" value="InterPro"/>
</dbReference>
<feature type="transmembrane region" description="Helical" evidence="1">
    <location>
        <begin position="722"/>
        <end position="742"/>
    </location>
</feature>
<dbReference type="RefSeq" id="WP_090774736.1">
    <property type="nucleotide sequence ID" value="NZ_FMYM01000002.1"/>
</dbReference>
<dbReference type="PANTHER" id="PTHR47396:SF1">
    <property type="entry name" value="ATP-DEPENDENT HELICASE IRC3-RELATED"/>
    <property type="match status" value="1"/>
</dbReference>
<organism evidence="3 4">
    <name type="scientific">Shouchella lonarensis</name>
    <dbReference type="NCBI Taxonomy" id="1464122"/>
    <lineage>
        <taxon>Bacteria</taxon>
        <taxon>Bacillati</taxon>
        <taxon>Bacillota</taxon>
        <taxon>Bacilli</taxon>
        <taxon>Bacillales</taxon>
        <taxon>Bacillaceae</taxon>
        <taxon>Shouchella</taxon>
    </lineage>
</organism>
<dbReference type="InterPro" id="IPR003593">
    <property type="entry name" value="AAA+_ATPase"/>
</dbReference>
<keyword evidence="1" id="KW-1133">Transmembrane helix</keyword>
<dbReference type="Pfam" id="PF04851">
    <property type="entry name" value="ResIII"/>
    <property type="match status" value="1"/>
</dbReference>
<dbReference type="PROSITE" id="PS51192">
    <property type="entry name" value="HELICASE_ATP_BIND_1"/>
    <property type="match status" value="1"/>
</dbReference>
<dbReference type="CDD" id="cd18785">
    <property type="entry name" value="SF2_C"/>
    <property type="match status" value="1"/>
</dbReference>
<dbReference type="SMART" id="SM00487">
    <property type="entry name" value="DEXDc"/>
    <property type="match status" value="1"/>
</dbReference>
<evidence type="ECO:0000313" key="4">
    <source>
        <dbReference type="Proteomes" id="UP000242662"/>
    </source>
</evidence>
<dbReference type="PANTHER" id="PTHR47396">
    <property type="entry name" value="TYPE I RESTRICTION ENZYME ECOKI R PROTEIN"/>
    <property type="match status" value="1"/>
</dbReference>
<reference evidence="4" key="1">
    <citation type="submission" date="2016-09" db="EMBL/GenBank/DDBJ databases">
        <authorList>
            <person name="Varghese N."/>
            <person name="Submissions S."/>
        </authorList>
    </citation>
    <scope>NUCLEOTIDE SEQUENCE [LARGE SCALE GENOMIC DNA]</scope>
    <source>
        <strain evidence="4">25nlg</strain>
    </source>
</reference>
<dbReference type="AlphaFoldDB" id="A0A1G6GYD9"/>
<proteinExistence type="predicted"/>
<dbReference type="InterPro" id="IPR027417">
    <property type="entry name" value="P-loop_NTPase"/>
</dbReference>
<name>A0A1G6GYD9_9BACI</name>
<feature type="domain" description="Helicase ATP-binding" evidence="2">
    <location>
        <begin position="25"/>
        <end position="218"/>
    </location>
</feature>
<evidence type="ECO:0000313" key="3">
    <source>
        <dbReference type="EMBL" id="SDB87009.1"/>
    </source>
</evidence>
<dbReference type="SMART" id="SM00382">
    <property type="entry name" value="AAA"/>
    <property type="match status" value="1"/>
</dbReference>
<dbReference type="SUPFAM" id="SSF52540">
    <property type="entry name" value="P-loop containing nucleoside triphosphate hydrolases"/>
    <property type="match status" value="2"/>
</dbReference>
<keyword evidence="1" id="KW-0472">Membrane</keyword>
<dbReference type="OrthoDB" id="9758243at2"/>
<dbReference type="STRING" id="1464122.SAMN05421737_102158"/>
<accession>A0A1G6GYD9</accession>